<keyword evidence="2" id="KW-1185">Reference proteome</keyword>
<reference evidence="1" key="1">
    <citation type="submission" date="2021-05" db="EMBL/GenBank/DDBJ databases">
        <title>A free-living protist that lacks canonical eukaryotic 1 DNA replication and segregation systems.</title>
        <authorList>
            <person name="Salas-Leiva D.E."/>
            <person name="Tromer E.C."/>
            <person name="Curtis B.A."/>
            <person name="Jerlstrom-Hultqvist J."/>
            <person name="Kolisko M."/>
            <person name="Yi Z."/>
            <person name="Salas-Leiva J.S."/>
            <person name="Gallot-Lavallee L."/>
            <person name="Kops G.J.P.L."/>
            <person name="Archibald J.M."/>
            <person name="Simpson A.G.B."/>
            <person name="Roger A.J."/>
        </authorList>
    </citation>
    <scope>NUCLEOTIDE SEQUENCE</scope>
    <source>
        <strain evidence="1">BICM</strain>
    </source>
</reference>
<dbReference type="AlphaFoldDB" id="A0A8J6B2T6"/>
<gene>
    <name evidence="1" type="ORF">J8273_1079</name>
</gene>
<dbReference type="Proteomes" id="UP000717585">
    <property type="component" value="Unassembled WGS sequence"/>
</dbReference>
<comment type="caution">
    <text evidence="1">The sequence shown here is derived from an EMBL/GenBank/DDBJ whole genome shotgun (WGS) entry which is preliminary data.</text>
</comment>
<sequence length="172" mass="18317">MEARCYFDQIRLLTPTISPSTNMKVAVFAILVLLLVSVVSANLDARAAKAAKEMIGQSSVTCPDHGVEGCACMVNRVLKHAGIRTIGSNVNYVPSVVQALNAGRGRRVSCSSADAGSIIVAHGEVHIGFCIAHGCSSVISNSSSRECFCWKSNLSAFNSYFHGESTCYEILN</sequence>
<accession>A0A8J6B2T6</accession>
<name>A0A8J6B2T6_9EUKA</name>
<dbReference type="EMBL" id="JAHDYR010000003">
    <property type="protein sequence ID" value="KAG9397170.1"/>
    <property type="molecule type" value="Genomic_DNA"/>
</dbReference>
<evidence type="ECO:0000313" key="2">
    <source>
        <dbReference type="Proteomes" id="UP000717585"/>
    </source>
</evidence>
<organism evidence="1 2">
    <name type="scientific">Carpediemonas membranifera</name>
    <dbReference type="NCBI Taxonomy" id="201153"/>
    <lineage>
        <taxon>Eukaryota</taxon>
        <taxon>Metamonada</taxon>
        <taxon>Carpediemonas-like organisms</taxon>
        <taxon>Carpediemonas</taxon>
    </lineage>
</organism>
<protein>
    <submittedName>
        <fullName evidence="1">Phage late control gene D protein GPD</fullName>
    </submittedName>
</protein>
<evidence type="ECO:0000313" key="1">
    <source>
        <dbReference type="EMBL" id="KAG9397170.1"/>
    </source>
</evidence>
<proteinExistence type="predicted"/>